<dbReference type="eggNOG" id="COG4969">
    <property type="taxonomic scope" value="Bacteria"/>
</dbReference>
<dbReference type="InterPro" id="IPR012902">
    <property type="entry name" value="N_methyl_site"/>
</dbReference>
<keyword evidence="1" id="KW-0812">Transmembrane</keyword>
<sequence>MKSMQKGFTLIELMIVVAIIGILAAVAIPAYREYVATSYGASAVGGLNNFIPKVQACVQTAIGCESLNGTAAAGGAPAVAAEIPTAASPSFTTSKTEIFKSADVAENTAVTITSGNVGCTVAAAVTANGAVTYTTTATSSTGPSTEAQCKKGAKVG</sequence>
<name>S7WRZ7_ACIJU</name>
<dbReference type="EMBL" id="ASYZ01000085">
    <property type="protein sequence ID" value="EPR85925.1"/>
    <property type="molecule type" value="Genomic_DNA"/>
</dbReference>
<proteinExistence type="predicted"/>
<dbReference type="Pfam" id="PF07963">
    <property type="entry name" value="N_methyl"/>
    <property type="match status" value="1"/>
</dbReference>
<protein>
    <submittedName>
        <fullName evidence="2">Type IV pilin PilA</fullName>
    </submittedName>
</protein>
<evidence type="ECO:0000313" key="3">
    <source>
        <dbReference type="Proteomes" id="UP000018420"/>
    </source>
</evidence>
<organism evidence="2 3">
    <name type="scientific">Acinetobacter junii CIP 107470 = MTCC 11364</name>
    <dbReference type="NCBI Taxonomy" id="1217666"/>
    <lineage>
        <taxon>Bacteria</taxon>
        <taxon>Pseudomonadati</taxon>
        <taxon>Pseudomonadota</taxon>
        <taxon>Gammaproteobacteria</taxon>
        <taxon>Moraxellales</taxon>
        <taxon>Moraxellaceae</taxon>
        <taxon>Acinetobacter</taxon>
    </lineage>
</organism>
<dbReference type="InterPro" id="IPR045584">
    <property type="entry name" value="Pilin-like"/>
</dbReference>
<dbReference type="Proteomes" id="UP000018420">
    <property type="component" value="Unassembled WGS sequence"/>
</dbReference>
<comment type="caution">
    <text evidence="2">The sequence shown here is derived from an EMBL/GenBank/DDBJ whole genome shotgun (WGS) entry which is preliminary data.</text>
</comment>
<dbReference type="SUPFAM" id="SSF54523">
    <property type="entry name" value="Pili subunits"/>
    <property type="match status" value="1"/>
</dbReference>
<feature type="transmembrane region" description="Helical" evidence="1">
    <location>
        <begin position="7"/>
        <end position="31"/>
    </location>
</feature>
<keyword evidence="1" id="KW-0472">Membrane</keyword>
<dbReference type="PATRIC" id="fig|1330047.3.peg.1720"/>
<dbReference type="AlphaFoldDB" id="S7WRZ7"/>
<dbReference type="NCBIfam" id="TIGR02532">
    <property type="entry name" value="IV_pilin_GFxxxE"/>
    <property type="match status" value="1"/>
</dbReference>
<dbReference type="Gene3D" id="3.30.700.10">
    <property type="entry name" value="Glycoprotein, Type 4 Pilin"/>
    <property type="match status" value="1"/>
</dbReference>
<keyword evidence="1" id="KW-1133">Transmembrane helix</keyword>
<dbReference type="PROSITE" id="PS00409">
    <property type="entry name" value="PROKAR_NTER_METHYL"/>
    <property type="match status" value="1"/>
</dbReference>
<evidence type="ECO:0000256" key="1">
    <source>
        <dbReference type="SAM" id="Phobius"/>
    </source>
</evidence>
<accession>S7WRZ7</accession>
<reference evidence="2 3" key="1">
    <citation type="submission" date="2013-05" db="EMBL/GenBank/DDBJ databases">
        <title>Genome assembly of Acinetobacter junii MTCC 11364.</title>
        <authorList>
            <person name="Khatri I."/>
            <person name="Singh N.K."/>
            <person name="Subramanian S."/>
            <person name="Mayilraj S."/>
        </authorList>
    </citation>
    <scope>NUCLEOTIDE SEQUENCE [LARGE SCALE GENOMIC DNA]</scope>
    <source>
        <strain evidence="2 3">MTCC 11364</strain>
    </source>
</reference>
<gene>
    <name evidence="2" type="ORF">L292_3126</name>
</gene>
<evidence type="ECO:0000313" key="2">
    <source>
        <dbReference type="EMBL" id="EPR85925.1"/>
    </source>
</evidence>